<comment type="similarity">
    <text evidence="1">Belongs to the cullin family.</text>
</comment>
<evidence type="ECO:0000256" key="2">
    <source>
        <dbReference type="SAM" id="MobiDB-lite"/>
    </source>
</evidence>
<dbReference type="Pfam" id="PF00888">
    <property type="entry name" value="Cullin"/>
    <property type="match status" value="1"/>
</dbReference>
<reference evidence="4" key="1">
    <citation type="submission" date="2019-07" db="EMBL/GenBank/DDBJ databases">
        <authorList>
            <person name="Dittberner H."/>
        </authorList>
    </citation>
    <scope>NUCLEOTIDE SEQUENCE [LARGE SCALE GENOMIC DNA]</scope>
</reference>
<evidence type="ECO:0000313" key="5">
    <source>
        <dbReference type="Proteomes" id="UP000489600"/>
    </source>
</evidence>
<dbReference type="SUPFAM" id="SSF74788">
    <property type="entry name" value="Cullin repeat-like"/>
    <property type="match status" value="1"/>
</dbReference>
<dbReference type="EMBL" id="CABITT030000006">
    <property type="protein sequence ID" value="VVB07714.1"/>
    <property type="molecule type" value="Genomic_DNA"/>
</dbReference>
<evidence type="ECO:0000259" key="3">
    <source>
        <dbReference type="Pfam" id="PF00888"/>
    </source>
</evidence>
<dbReference type="InterPro" id="IPR045093">
    <property type="entry name" value="Cullin"/>
</dbReference>
<feature type="region of interest" description="Disordered" evidence="2">
    <location>
        <begin position="1"/>
        <end position="25"/>
    </location>
</feature>
<dbReference type="AlphaFoldDB" id="A0A565C234"/>
<feature type="domain" description="Cullin N-terminal" evidence="3">
    <location>
        <begin position="55"/>
        <end position="378"/>
    </location>
</feature>
<dbReference type="PANTHER" id="PTHR11932">
    <property type="entry name" value="CULLIN"/>
    <property type="match status" value="1"/>
</dbReference>
<evidence type="ECO:0000313" key="4">
    <source>
        <dbReference type="EMBL" id="VVB07714.1"/>
    </source>
</evidence>
<sequence length="387" mass="43864">MKRSISPEPFSSAKTAKHVHHSGDDGAEDPVTFLFRPFSSRPPDPNRELYLSDAWKQLKPAINIIFQDAYTSGVFYYNIVYRAVTRACLAGSGKQLIDLIKKECEPHISAAIQSLERHNDEDDPSVFLPLVEKCWLDFKKKMMLVSDLSMYDTCGGPQFLEIGKRIFQAKLSLATQTQDKLIAGILGLVTDQRLGKTSTNVSLLKNLMEMFQGGSDVFVKPFLDSTSEFYAAKAEQVLQQSDISHYLEFVETSLREEEERKYCYCFSLICWRELIGVVARELLEVKRPLLEKVAPLAFTVFMDEGRMDDLKKMHRVLSKAGLVGGFMDRILSSYIREKGAKEGSSLLKELHTSIDKIWHKCFHGDYGLLKSIRDSFKDLGLGLHVPV</sequence>
<gene>
    <name evidence="4" type="ORF">ANE_LOCUS18158</name>
</gene>
<proteinExistence type="inferred from homology"/>
<name>A0A565C234_9BRAS</name>
<dbReference type="InterPro" id="IPR001373">
    <property type="entry name" value="Cullin_N"/>
</dbReference>
<dbReference type="Gene3D" id="1.20.1310.10">
    <property type="entry name" value="Cullin Repeats"/>
    <property type="match status" value="3"/>
</dbReference>
<evidence type="ECO:0000256" key="1">
    <source>
        <dbReference type="ARBA" id="ARBA00006019"/>
    </source>
</evidence>
<comment type="caution">
    <text evidence="4">The sequence shown here is derived from an EMBL/GenBank/DDBJ whole genome shotgun (WGS) entry which is preliminary data.</text>
</comment>
<dbReference type="Proteomes" id="UP000489600">
    <property type="component" value="Unassembled WGS sequence"/>
</dbReference>
<protein>
    <recommendedName>
        <fullName evidence="3">Cullin N-terminal domain-containing protein</fullName>
    </recommendedName>
</protein>
<organism evidence="4 5">
    <name type="scientific">Arabis nemorensis</name>
    <dbReference type="NCBI Taxonomy" id="586526"/>
    <lineage>
        <taxon>Eukaryota</taxon>
        <taxon>Viridiplantae</taxon>
        <taxon>Streptophyta</taxon>
        <taxon>Embryophyta</taxon>
        <taxon>Tracheophyta</taxon>
        <taxon>Spermatophyta</taxon>
        <taxon>Magnoliopsida</taxon>
        <taxon>eudicotyledons</taxon>
        <taxon>Gunneridae</taxon>
        <taxon>Pentapetalae</taxon>
        <taxon>rosids</taxon>
        <taxon>malvids</taxon>
        <taxon>Brassicales</taxon>
        <taxon>Brassicaceae</taxon>
        <taxon>Arabideae</taxon>
        <taxon>Arabis</taxon>
    </lineage>
</organism>
<accession>A0A565C234</accession>
<keyword evidence="5" id="KW-1185">Reference proteome</keyword>
<dbReference type="GO" id="GO:0006511">
    <property type="term" value="P:ubiquitin-dependent protein catabolic process"/>
    <property type="evidence" value="ECO:0007669"/>
    <property type="project" value="InterPro"/>
</dbReference>
<dbReference type="OrthoDB" id="1112791at2759"/>
<dbReference type="InterPro" id="IPR016159">
    <property type="entry name" value="Cullin_repeat-like_dom_sf"/>
</dbReference>
<dbReference type="GO" id="GO:0031625">
    <property type="term" value="F:ubiquitin protein ligase binding"/>
    <property type="evidence" value="ECO:0007669"/>
    <property type="project" value="InterPro"/>
</dbReference>